<dbReference type="Pfam" id="PF17101">
    <property type="entry name" value="Stealth_CR1"/>
    <property type="match status" value="1"/>
</dbReference>
<dbReference type="PANTHER" id="PTHR24045:SF0">
    <property type="entry name" value="N-ACETYLGLUCOSAMINE-1-PHOSPHOTRANSFERASE SUBUNITS ALPHA_BETA"/>
    <property type="match status" value="1"/>
</dbReference>
<proteinExistence type="inferred from homology"/>
<dbReference type="PANTHER" id="PTHR24045">
    <property type="match status" value="1"/>
</dbReference>
<dbReference type="Proteomes" id="UP000028680">
    <property type="component" value="Chromosome"/>
</dbReference>
<gene>
    <name evidence="6" type="ORF">RCA23_c14970</name>
</gene>
<dbReference type="InterPro" id="IPR047141">
    <property type="entry name" value="Stealth"/>
</dbReference>
<keyword evidence="2" id="KW-0808">Transferase</keyword>
<dbReference type="InterPro" id="IPR021520">
    <property type="entry name" value="Stealth_CR2"/>
</dbReference>
<dbReference type="GeneID" id="93368624"/>
<accession>A0AAN0RIU2</accession>
<evidence type="ECO:0000259" key="5">
    <source>
        <dbReference type="Pfam" id="PF17101"/>
    </source>
</evidence>
<protein>
    <recommendedName>
        <fullName evidence="8">Capsular polysaccharide phosphotransferase SacB</fullName>
    </recommendedName>
</protein>
<dbReference type="GO" id="GO:0000271">
    <property type="term" value="P:polysaccharide biosynthetic process"/>
    <property type="evidence" value="ECO:0007669"/>
    <property type="project" value="UniProtKB-KW"/>
</dbReference>
<keyword evidence="3" id="KW-0270">Exopolysaccharide synthesis</keyword>
<evidence type="ECO:0000256" key="1">
    <source>
        <dbReference type="ARBA" id="ARBA00007583"/>
    </source>
</evidence>
<dbReference type="RefSeq" id="WP_044049811.1">
    <property type="nucleotide sequence ID" value="NZ_CP003984.1"/>
</dbReference>
<dbReference type="KEGG" id="ptp:RCA23_c14970"/>
<evidence type="ECO:0008006" key="8">
    <source>
        <dbReference type="Google" id="ProtNLM"/>
    </source>
</evidence>
<evidence type="ECO:0000256" key="3">
    <source>
        <dbReference type="ARBA" id="ARBA00023169"/>
    </source>
</evidence>
<evidence type="ECO:0000256" key="2">
    <source>
        <dbReference type="ARBA" id="ARBA00022679"/>
    </source>
</evidence>
<dbReference type="AlphaFoldDB" id="A0AAN0RIU2"/>
<dbReference type="EMBL" id="CP003984">
    <property type="protein sequence ID" value="AII87036.1"/>
    <property type="molecule type" value="Genomic_DNA"/>
</dbReference>
<evidence type="ECO:0000313" key="6">
    <source>
        <dbReference type="EMBL" id="AII87036.1"/>
    </source>
</evidence>
<dbReference type="GO" id="GO:0016772">
    <property type="term" value="F:transferase activity, transferring phosphorus-containing groups"/>
    <property type="evidence" value="ECO:0007669"/>
    <property type="project" value="InterPro"/>
</dbReference>
<evidence type="ECO:0000259" key="4">
    <source>
        <dbReference type="Pfam" id="PF11380"/>
    </source>
</evidence>
<evidence type="ECO:0000313" key="7">
    <source>
        <dbReference type="Proteomes" id="UP000028680"/>
    </source>
</evidence>
<organism evidence="6 7">
    <name type="scientific">Planktomarina temperata RCA23</name>
    <dbReference type="NCBI Taxonomy" id="666509"/>
    <lineage>
        <taxon>Bacteria</taxon>
        <taxon>Pseudomonadati</taxon>
        <taxon>Pseudomonadota</taxon>
        <taxon>Alphaproteobacteria</taxon>
        <taxon>Rhodobacterales</taxon>
        <taxon>Paracoccaceae</taxon>
        <taxon>Planktomarina</taxon>
    </lineage>
</organism>
<feature type="domain" description="Stealth protein CR2 conserved region 2" evidence="4">
    <location>
        <begin position="52"/>
        <end position="154"/>
    </location>
</feature>
<keyword evidence="7" id="KW-1185">Reference proteome</keyword>
<sequence>MVQEVQHDPIDAVITWVDGLDPAHLQKRQNFMGSAPHLFHENATNPHRWACNGEIYLCLSSLEHNAPWLRKIWIVVDDQSPDLSRLSVALQAKIHLVDHTEIFANHGASLPTFNSLAIETFLWNIPGLSDRFIYFNDDVFLTAPCQQADFFTKRGPILRGAWADFSALQDDPVQMADPAKFNHYMQLNAAGLCGMPPERLFRAAHVAHPCSRRTMAQLHTRFNAAFRDNARYQMRDIRQFSPQSLHNYACILHKTAKLHPIKDHHHIYSGQGVGAADGTIPALLQNLRDAPDLKMLCVNDLPQLEALYPDIRSWLAQLLTGAP</sequence>
<reference evidence="6 7" key="1">
    <citation type="journal article" date="2014" name="ISME J.">
        <title>Adaptation of an abundant Roseobacter RCA organism to pelagic systems revealed by genomic and transcriptomic analyses.</title>
        <authorList>
            <person name="Voget S."/>
            <person name="Wemheuer B."/>
            <person name="Brinkhoff T."/>
            <person name="Vollmers J."/>
            <person name="Dietrich S."/>
            <person name="Giebel H.A."/>
            <person name="Beardsley C."/>
            <person name="Sardemann C."/>
            <person name="Bakenhus I."/>
            <person name="Billerbeck S."/>
            <person name="Daniel R."/>
            <person name="Simon M."/>
        </authorList>
    </citation>
    <scope>NUCLEOTIDE SEQUENCE [LARGE SCALE GENOMIC DNA]</scope>
    <source>
        <strain evidence="6 7">RCA23</strain>
    </source>
</reference>
<feature type="domain" description="Stealth protein CR1 conserved region 1" evidence="5">
    <location>
        <begin position="9"/>
        <end position="33"/>
    </location>
</feature>
<comment type="similarity">
    <text evidence="1">Belongs to the stealth family.</text>
</comment>
<name>A0AAN0RIU2_9RHOB</name>
<dbReference type="Pfam" id="PF11380">
    <property type="entry name" value="Stealth_CR2"/>
    <property type="match status" value="1"/>
</dbReference>
<dbReference type="InterPro" id="IPR031358">
    <property type="entry name" value="Stealth_CR1"/>
</dbReference>